<dbReference type="HAMAP" id="MF_00578">
    <property type="entry name" value="Glu_cys_ligase"/>
    <property type="match status" value="1"/>
</dbReference>
<evidence type="ECO:0000256" key="8">
    <source>
        <dbReference type="HAMAP-Rule" id="MF_00578"/>
    </source>
</evidence>
<evidence type="ECO:0000256" key="5">
    <source>
        <dbReference type="ARBA" id="ARBA00022741"/>
    </source>
</evidence>
<evidence type="ECO:0000259" key="10">
    <source>
        <dbReference type="Pfam" id="PF04262"/>
    </source>
</evidence>
<evidence type="ECO:0000313" key="12">
    <source>
        <dbReference type="Proteomes" id="UP000185674"/>
    </source>
</evidence>
<dbReference type="GO" id="GO:0005524">
    <property type="term" value="F:ATP binding"/>
    <property type="evidence" value="ECO:0007669"/>
    <property type="project" value="UniProtKB-KW"/>
</dbReference>
<dbReference type="UniPathway" id="UPA00142">
    <property type="reaction ID" value="UER00209"/>
</dbReference>
<comment type="pathway">
    <text evidence="1 8 9">Sulfur metabolism; glutathione biosynthesis; glutathione from L-cysteine and L-glutamate: step 1/2.</text>
</comment>
<reference evidence="11 12" key="1">
    <citation type="submission" date="2016-08" db="EMBL/GenBank/DDBJ databases">
        <title>Complete genome sequence of Acinetobacter baylyi strain GFJ2.</title>
        <authorList>
            <person name="Tabata M."/>
            <person name="Kuboki S."/>
            <person name="Gibu N."/>
            <person name="Kinouchi Y."/>
            <person name="Vangnai A."/>
            <person name="Kasai D."/>
            <person name="Fukuda M."/>
        </authorList>
    </citation>
    <scope>NUCLEOTIDE SEQUENCE [LARGE SCALE GENOMIC DNA]</scope>
    <source>
        <strain evidence="11 12">GFJ2</strain>
    </source>
</reference>
<evidence type="ECO:0000256" key="9">
    <source>
        <dbReference type="RuleBase" id="RU004391"/>
    </source>
</evidence>
<dbReference type="EMBL" id="CP016896">
    <property type="protein sequence ID" value="APV36789.1"/>
    <property type="molecule type" value="Genomic_DNA"/>
</dbReference>
<dbReference type="eggNOG" id="COG2918">
    <property type="taxonomic scope" value="Bacteria"/>
</dbReference>
<organism evidence="11 12">
    <name type="scientific">Acinetobacter soli</name>
    <dbReference type="NCBI Taxonomy" id="487316"/>
    <lineage>
        <taxon>Bacteria</taxon>
        <taxon>Pseudomonadati</taxon>
        <taxon>Pseudomonadota</taxon>
        <taxon>Gammaproteobacteria</taxon>
        <taxon>Moraxellales</taxon>
        <taxon>Moraxellaceae</taxon>
        <taxon>Acinetobacter</taxon>
    </lineage>
</organism>
<keyword evidence="4 8" id="KW-0317">Glutathione biosynthesis</keyword>
<evidence type="ECO:0000256" key="7">
    <source>
        <dbReference type="ARBA" id="ARBA00048819"/>
    </source>
</evidence>
<dbReference type="GO" id="GO:0004357">
    <property type="term" value="F:glutamate-cysteine ligase activity"/>
    <property type="evidence" value="ECO:0007669"/>
    <property type="project" value="UniProtKB-UniRule"/>
</dbReference>
<dbReference type="AlphaFoldDB" id="A0A1P8EKQ1"/>
<dbReference type="InterPro" id="IPR006334">
    <property type="entry name" value="Glut_cys_ligase"/>
</dbReference>
<evidence type="ECO:0000313" key="11">
    <source>
        <dbReference type="EMBL" id="APV36789.1"/>
    </source>
</evidence>
<dbReference type="GO" id="GO:0006750">
    <property type="term" value="P:glutathione biosynthetic process"/>
    <property type="evidence" value="ECO:0007669"/>
    <property type="project" value="UniProtKB-UniRule"/>
</dbReference>
<dbReference type="PANTHER" id="PTHR38761">
    <property type="entry name" value="GLUTAMATE--CYSTEINE LIGASE"/>
    <property type="match status" value="1"/>
</dbReference>
<evidence type="ECO:0000256" key="2">
    <source>
        <dbReference type="ARBA" id="ARBA00008772"/>
    </source>
</evidence>
<protein>
    <recommendedName>
        <fullName evidence="8">Glutamate--cysteine ligase</fullName>
        <ecNumber evidence="8">6.3.2.2</ecNumber>
    </recommendedName>
    <alternativeName>
        <fullName evidence="8">Gamma-ECS</fullName>
        <shortName evidence="8">GCS</shortName>
    </alternativeName>
    <alternativeName>
        <fullName evidence="8">Gamma-glutamylcysteine synthetase</fullName>
    </alternativeName>
</protein>
<dbReference type="GO" id="GO:0005829">
    <property type="term" value="C:cytosol"/>
    <property type="evidence" value="ECO:0007669"/>
    <property type="project" value="TreeGrafter"/>
</dbReference>
<evidence type="ECO:0000256" key="1">
    <source>
        <dbReference type="ARBA" id="ARBA00005006"/>
    </source>
</evidence>
<keyword evidence="3 8" id="KW-0436">Ligase</keyword>
<keyword evidence="5 8" id="KW-0547">Nucleotide-binding</keyword>
<dbReference type="InterPro" id="IPR014746">
    <property type="entry name" value="Gln_synth/guanido_kin_cat_dom"/>
</dbReference>
<dbReference type="SUPFAM" id="SSF55931">
    <property type="entry name" value="Glutamine synthetase/guanido kinase"/>
    <property type="match status" value="1"/>
</dbReference>
<dbReference type="Pfam" id="PF04262">
    <property type="entry name" value="Glu_cys_ligase"/>
    <property type="match status" value="1"/>
</dbReference>
<dbReference type="RefSeq" id="WP_076033205.1">
    <property type="nucleotide sequence ID" value="NZ_CP016896.1"/>
</dbReference>
<dbReference type="InterPro" id="IPR007370">
    <property type="entry name" value="Glu_cys_ligase"/>
</dbReference>
<evidence type="ECO:0000256" key="6">
    <source>
        <dbReference type="ARBA" id="ARBA00022840"/>
    </source>
</evidence>
<comment type="similarity">
    <text evidence="2 8">Belongs to the glutamate--cysteine ligase type 1 family. Type 1 subfamily.</text>
</comment>
<gene>
    <name evidence="8" type="primary">gshA</name>
    <name evidence="11" type="ORF">BEN76_12510</name>
</gene>
<keyword evidence="6 8" id="KW-0067">ATP-binding</keyword>
<feature type="domain" description="Glutamate--cysteine ligase" evidence="10">
    <location>
        <begin position="17"/>
        <end position="388"/>
    </location>
</feature>
<evidence type="ECO:0000256" key="3">
    <source>
        <dbReference type="ARBA" id="ARBA00022598"/>
    </source>
</evidence>
<sequence length="525" mass="59341">MSQPNSTSQSVVQTWVDSSLLNGMLRGIERESLRMQGNGFLSQQPHPHGLGSALTHSRITTDYSEALMEFITPPKASIEEVLSELKDIHAVVHGHLDEGEKLWPLSMPCMLDDEEEQIPLANYGTSNIGRFKTLYRRGLGVRYGRRMQTISGVHYNLSFPDTLFEALQAHETDHALKQMNLQDYRSHRYFALIRNFIRLTPLVIFLVGASPSVCRCFLTGREHHLLPLVRGTLYLPDATALRMGRLGYQNSAQKKLGIHYNNLNGYLEGLQNAVKTPYEAFSALGLSDDQGKPIQINDHVLQIENEYYSLVRPKQVPQGGETPSDALRNRGVGYVELRAVDVNPYSPIGIDENTAGFLEVLALYCLLLDSPPLESDEQDMIERNQTEVVNRGRAKTAQIETSDGVYAVRDWARQHVNEMQACAELLDESYQTSLYSDALRVMQQRIDDVNQSLSAQVIKDTLTHGGTWSFGSVLAEQHANIYDQYSLSAEKQAYFEQLAQQSRQQQYQLEQESSLSFEDYLAQFR</sequence>
<comment type="catalytic activity">
    <reaction evidence="7 8 9">
        <text>L-cysteine + L-glutamate + ATP = gamma-L-glutamyl-L-cysteine + ADP + phosphate + H(+)</text>
        <dbReference type="Rhea" id="RHEA:13285"/>
        <dbReference type="ChEBI" id="CHEBI:15378"/>
        <dbReference type="ChEBI" id="CHEBI:29985"/>
        <dbReference type="ChEBI" id="CHEBI:30616"/>
        <dbReference type="ChEBI" id="CHEBI:35235"/>
        <dbReference type="ChEBI" id="CHEBI:43474"/>
        <dbReference type="ChEBI" id="CHEBI:58173"/>
        <dbReference type="ChEBI" id="CHEBI:456216"/>
        <dbReference type="EC" id="6.3.2.2"/>
    </reaction>
</comment>
<dbReference type="Proteomes" id="UP000185674">
    <property type="component" value="Chromosome"/>
</dbReference>
<accession>A0A1P8EKQ1</accession>
<dbReference type="PANTHER" id="PTHR38761:SF1">
    <property type="entry name" value="GLUTAMATE--CYSTEINE LIGASE"/>
    <property type="match status" value="1"/>
</dbReference>
<dbReference type="EC" id="6.3.2.2" evidence="8"/>
<dbReference type="GO" id="GO:0046872">
    <property type="term" value="F:metal ion binding"/>
    <property type="evidence" value="ECO:0007669"/>
    <property type="project" value="TreeGrafter"/>
</dbReference>
<name>A0A1P8EKQ1_9GAMM</name>
<dbReference type="KEGG" id="asol:BEN76_12510"/>
<dbReference type="STRING" id="487316.BEN76_12510"/>
<dbReference type="NCBIfam" id="TIGR01434">
    <property type="entry name" value="glu_cys_ligase"/>
    <property type="match status" value="1"/>
</dbReference>
<dbReference type="Gene3D" id="3.30.590.20">
    <property type="match status" value="1"/>
</dbReference>
<evidence type="ECO:0000256" key="4">
    <source>
        <dbReference type="ARBA" id="ARBA00022684"/>
    </source>
</evidence>
<proteinExistence type="inferred from homology"/>